<evidence type="ECO:0008006" key="2">
    <source>
        <dbReference type="Google" id="ProtNLM"/>
    </source>
</evidence>
<dbReference type="EMBL" id="JACGWK010000177">
    <property type="protein sequence ID" value="KAL0304785.1"/>
    <property type="molecule type" value="Genomic_DNA"/>
</dbReference>
<reference evidence="1" key="2">
    <citation type="journal article" date="2024" name="Plant">
        <title>Genomic evolution and insights into agronomic trait innovations of Sesamum species.</title>
        <authorList>
            <person name="Miao H."/>
            <person name="Wang L."/>
            <person name="Qu L."/>
            <person name="Liu H."/>
            <person name="Sun Y."/>
            <person name="Le M."/>
            <person name="Wang Q."/>
            <person name="Wei S."/>
            <person name="Zheng Y."/>
            <person name="Lin W."/>
            <person name="Duan Y."/>
            <person name="Cao H."/>
            <person name="Xiong S."/>
            <person name="Wang X."/>
            <person name="Wei L."/>
            <person name="Li C."/>
            <person name="Ma Q."/>
            <person name="Ju M."/>
            <person name="Zhao R."/>
            <person name="Li G."/>
            <person name="Mu C."/>
            <person name="Tian Q."/>
            <person name="Mei H."/>
            <person name="Zhang T."/>
            <person name="Gao T."/>
            <person name="Zhang H."/>
        </authorList>
    </citation>
    <scope>NUCLEOTIDE SEQUENCE</scope>
    <source>
        <strain evidence="1">G01</strain>
    </source>
</reference>
<organism evidence="1">
    <name type="scientific">Sesamum angustifolium</name>
    <dbReference type="NCBI Taxonomy" id="2727405"/>
    <lineage>
        <taxon>Eukaryota</taxon>
        <taxon>Viridiplantae</taxon>
        <taxon>Streptophyta</taxon>
        <taxon>Embryophyta</taxon>
        <taxon>Tracheophyta</taxon>
        <taxon>Spermatophyta</taxon>
        <taxon>Magnoliopsida</taxon>
        <taxon>eudicotyledons</taxon>
        <taxon>Gunneridae</taxon>
        <taxon>Pentapetalae</taxon>
        <taxon>asterids</taxon>
        <taxon>lamiids</taxon>
        <taxon>Lamiales</taxon>
        <taxon>Pedaliaceae</taxon>
        <taxon>Sesamum</taxon>
    </lineage>
</organism>
<dbReference type="AlphaFoldDB" id="A0AAW2KD27"/>
<accession>A0AAW2KD27</accession>
<proteinExistence type="predicted"/>
<gene>
    <name evidence="1" type="ORF">Sangu_3066200</name>
</gene>
<sequence>MCGNVEDGVDPILIKCSFARVLWVLSHIPRKWVARDDLNMEACLWRAHRELDWEEFVDFFFKFLQVWIRIMKSPTDTPNFYRLFLWF</sequence>
<evidence type="ECO:0000313" key="1">
    <source>
        <dbReference type="EMBL" id="KAL0304785.1"/>
    </source>
</evidence>
<name>A0AAW2KD27_9LAMI</name>
<protein>
    <recommendedName>
        <fullName evidence="2">Reverse transcriptase zinc-binding domain-containing protein</fullName>
    </recommendedName>
</protein>
<comment type="caution">
    <text evidence="1">The sequence shown here is derived from an EMBL/GenBank/DDBJ whole genome shotgun (WGS) entry which is preliminary data.</text>
</comment>
<reference evidence="1" key="1">
    <citation type="submission" date="2020-06" db="EMBL/GenBank/DDBJ databases">
        <authorList>
            <person name="Li T."/>
            <person name="Hu X."/>
            <person name="Zhang T."/>
            <person name="Song X."/>
            <person name="Zhang H."/>
            <person name="Dai N."/>
            <person name="Sheng W."/>
            <person name="Hou X."/>
            <person name="Wei L."/>
        </authorList>
    </citation>
    <scope>NUCLEOTIDE SEQUENCE</scope>
    <source>
        <strain evidence="1">G01</strain>
        <tissue evidence="1">Leaf</tissue>
    </source>
</reference>